<dbReference type="GO" id="GO:0000139">
    <property type="term" value="C:Golgi membrane"/>
    <property type="evidence" value="ECO:0007669"/>
    <property type="project" value="TreeGrafter"/>
</dbReference>
<keyword evidence="4" id="KW-0472">Membrane</keyword>
<proteinExistence type="predicted"/>
<keyword evidence="4" id="KW-1133">Transmembrane helix</keyword>
<protein>
    <recommendedName>
        <fullName evidence="7">Nucleotide-diphospho-sugar transferase domain-containing protein</fullName>
    </recommendedName>
</protein>
<sequence length="413" mass="47389">MSTTDSVIYEHDETKGRGTRTSDDDETFEMQSFLHTHPRPLRRHVIGHPLFVAFAAAVSSLLVFLLGFSMGKSGTSIAQIIPAGLADNLAELTKLASDRTKEAAALIPGTTSSSNTDIFDVLRSLPPVDLQEEYGLNRHESGLYSEPLGEKICILNVDTRKWSPEKHKGMKHMEASEWGYLNHYLYAQLHGYKFKHVQVPKQKGLGNTWVKVKELYRMTMRDDCQFVVMLDGDTVFQDIRIPLEALLGHWNVTEDIAIAGGIDLDLRKDDFGKIQFNTGFVIAQNTPIFSQLMQDWIKCPTDVKYKTCSKWATKWQHEQRAFSNWIRYDYPDSVRELPVEEIHLGRFIRHYWGKDKQYLEQGSKDALLNRFLPDIYKGLLNDWNHIHEHPTLPMYDELMKKYATHAEVSGVEA</sequence>
<gene>
    <name evidence="5" type="ORF">C1H76_7920</name>
</gene>
<dbReference type="PANTHER" id="PTHR31306">
    <property type="entry name" value="ALPHA-1,6-MANNOSYLTRANSFERASE MNN11-RELATED"/>
    <property type="match status" value="1"/>
</dbReference>
<keyword evidence="2" id="KW-0808">Transferase</keyword>
<dbReference type="GO" id="GO:0006487">
    <property type="term" value="P:protein N-linked glycosylation"/>
    <property type="evidence" value="ECO:0007669"/>
    <property type="project" value="TreeGrafter"/>
</dbReference>
<evidence type="ECO:0000256" key="3">
    <source>
        <dbReference type="SAM" id="MobiDB-lite"/>
    </source>
</evidence>
<feature type="compositionally biased region" description="Basic and acidic residues" evidence="3">
    <location>
        <begin position="8"/>
        <end position="22"/>
    </location>
</feature>
<dbReference type="EMBL" id="PTQR01000106">
    <property type="protein sequence ID" value="TKX19722.1"/>
    <property type="molecule type" value="Genomic_DNA"/>
</dbReference>
<comment type="caution">
    <text evidence="5">The sequence shown here is derived from an EMBL/GenBank/DDBJ whole genome shotgun (WGS) entry which is preliminary data.</text>
</comment>
<accession>A0A4V6DT92</accession>
<dbReference type="InterPro" id="IPR008630">
    <property type="entry name" value="Glyco_trans_34"/>
</dbReference>
<dbReference type="PANTHER" id="PTHR31306:SF3">
    <property type="entry name" value="NUCLEOTIDE-DIPHOSPHO-SUGAR TRANSFERASE DOMAIN-CONTAINING PROTEIN"/>
    <property type="match status" value="1"/>
</dbReference>
<evidence type="ECO:0000256" key="4">
    <source>
        <dbReference type="SAM" id="Phobius"/>
    </source>
</evidence>
<keyword evidence="1" id="KW-0328">Glycosyltransferase</keyword>
<name>A0A4V6DT92_9PEZI</name>
<dbReference type="Proteomes" id="UP000308133">
    <property type="component" value="Unassembled WGS sequence"/>
</dbReference>
<evidence type="ECO:0000313" key="5">
    <source>
        <dbReference type="EMBL" id="TKX19722.1"/>
    </source>
</evidence>
<evidence type="ECO:0000256" key="2">
    <source>
        <dbReference type="ARBA" id="ARBA00022679"/>
    </source>
</evidence>
<dbReference type="AlphaFoldDB" id="A0A4V6DT92"/>
<dbReference type="GO" id="GO:0016757">
    <property type="term" value="F:glycosyltransferase activity"/>
    <property type="evidence" value="ECO:0007669"/>
    <property type="project" value="UniProtKB-KW"/>
</dbReference>
<keyword evidence="4" id="KW-0812">Transmembrane</keyword>
<organism evidence="5 6">
    <name type="scientific">Elsinoe australis</name>
    <dbReference type="NCBI Taxonomy" id="40998"/>
    <lineage>
        <taxon>Eukaryota</taxon>
        <taxon>Fungi</taxon>
        <taxon>Dikarya</taxon>
        <taxon>Ascomycota</taxon>
        <taxon>Pezizomycotina</taxon>
        <taxon>Dothideomycetes</taxon>
        <taxon>Dothideomycetidae</taxon>
        <taxon>Myriangiales</taxon>
        <taxon>Elsinoaceae</taxon>
        <taxon>Elsinoe</taxon>
    </lineage>
</organism>
<evidence type="ECO:0008006" key="7">
    <source>
        <dbReference type="Google" id="ProtNLM"/>
    </source>
</evidence>
<evidence type="ECO:0000313" key="6">
    <source>
        <dbReference type="Proteomes" id="UP000308133"/>
    </source>
</evidence>
<reference evidence="5 6" key="1">
    <citation type="submission" date="2018-02" db="EMBL/GenBank/DDBJ databases">
        <title>Draft genome sequences of Elsinoe sp., causing black scab on jojoba.</title>
        <authorList>
            <person name="Stodart B."/>
            <person name="Jeffress S."/>
            <person name="Ash G."/>
            <person name="Arun Chinnappa K."/>
        </authorList>
    </citation>
    <scope>NUCLEOTIDE SEQUENCE [LARGE SCALE GENOMIC DNA]</scope>
    <source>
        <strain evidence="5 6">Hillstone_2</strain>
    </source>
</reference>
<feature type="transmembrane region" description="Helical" evidence="4">
    <location>
        <begin position="49"/>
        <end position="70"/>
    </location>
</feature>
<evidence type="ECO:0000256" key="1">
    <source>
        <dbReference type="ARBA" id="ARBA00022676"/>
    </source>
</evidence>
<feature type="region of interest" description="Disordered" evidence="3">
    <location>
        <begin position="1"/>
        <end position="25"/>
    </location>
</feature>